<dbReference type="AlphaFoldDB" id="A0A1Y1YUL6"/>
<gene>
    <name evidence="1" type="ORF">K493DRAFT_298317</name>
</gene>
<reference evidence="1 2" key="1">
    <citation type="submission" date="2016-07" db="EMBL/GenBank/DDBJ databases">
        <title>Pervasive Adenine N6-methylation of Active Genes in Fungi.</title>
        <authorList>
            <consortium name="DOE Joint Genome Institute"/>
            <person name="Mondo S.J."/>
            <person name="Dannebaum R.O."/>
            <person name="Kuo R.C."/>
            <person name="Labutti K."/>
            <person name="Haridas S."/>
            <person name="Kuo A."/>
            <person name="Salamov A."/>
            <person name="Ahrendt S.R."/>
            <person name="Lipzen A."/>
            <person name="Sullivan W."/>
            <person name="Andreopoulos W.B."/>
            <person name="Clum A."/>
            <person name="Lindquist E."/>
            <person name="Daum C."/>
            <person name="Ramamoorthy G.K."/>
            <person name="Gryganskyi A."/>
            <person name="Culley D."/>
            <person name="Magnuson J.K."/>
            <person name="James T.Y."/>
            <person name="O'Malley M.A."/>
            <person name="Stajich J.E."/>
            <person name="Spatafora J.W."/>
            <person name="Visel A."/>
            <person name="Grigoriev I.V."/>
        </authorList>
    </citation>
    <scope>NUCLEOTIDE SEQUENCE [LARGE SCALE GENOMIC DNA]</scope>
    <source>
        <strain evidence="1 2">CBS 931.73</strain>
    </source>
</reference>
<dbReference type="OrthoDB" id="2158148at2759"/>
<sequence>MSHTKISFPLHSELAGEGVAIAMDVENSVRAMDSLYKTNFYHWVRDHQNIPYIAVRLQKLSNEAGLRRLALAMHWLASGWPQSRRRFLFQSITFGWEESKCKHLARELLLACNTSASRKSWKSSYREARPLHAYTT</sequence>
<organism evidence="1 2">
    <name type="scientific">Basidiobolus meristosporus CBS 931.73</name>
    <dbReference type="NCBI Taxonomy" id="1314790"/>
    <lineage>
        <taxon>Eukaryota</taxon>
        <taxon>Fungi</taxon>
        <taxon>Fungi incertae sedis</taxon>
        <taxon>Zoopagomycota</taxon>
        <taxon>Entomophthoromycotina</taxon>
        <taxon>Basidiobolomycetes</taxon>
        <taxon>Basidiobolales</taxon>
        <taxon>Basidiobolaceae</taxon>
        <taxon>Basidiobolus</taxon>
    </lineage>
</organism>
<proteinExistence type="predicted"/>
<dbReference type="Proteomes" id="UP000193498">
    <property type="component" value="Unassembled WGS sequence"/>
</dbReference>
<name>A0A1Y1YUL6_9FUNG</name>
<accession>A0A1Y1YUL6</accession>
<dbReference type="STRING" id="1314790.A0A1Y1YUL6"/>
<dbReference type="InParanoid" id="A0A1Y1YUL6"/>
<keyword evidence="2" id="KW-1185">Reference proteome</keyword>
<evidence type="ECO:0000313" key="1">
    <source>
        <dbReference type="EMBL" id="ORY01534.1"/>
    </source>
</evidence>
<comment type="caution">
    <text evidence="1">The sequence shown here is derived from an EMBL/GenBank/DDBJ whole genome shotgun (WGS) entry which is preliminary data.</text>
</comment>
<protein>
    <submittedName>
        <fullName evidence="1">Uncharacterized protein</fullName>
    </submittedName>
</protein>
<evidence type="ECO:0000313" key="2">
    <source>
        <dbReference type="Proteomes" id="UP000193498"/>
    </source>
</evidence>
<dbReference type="EMBL" id="MCFE01000068">
    <property type="protein sequence ID" value="ORY01534.1"/>
    <property type="molecule type" value="Genomic_DNA"/>
</dbReference>